<dbReference type="OrthoDB" id="8279822at2759"/>
<organism evidence="2 3">
    <name type="scientific">Allacma fusca</name>
    <dbReference type="NCBI Taxonomy" id="39272"/>
    <lineage>
        <taxon>Eukaryota</taxon>
        <taxon>Metazoa</taxon>
        <taxon>Ecdysozoa</taxon>
        <taxon>Arthropoda</taxon>
        <taxon>Hexapoda</taxon>
        <taxon>Collembola</taxon>
        <taxon>Symphypleona</taxon>
        <taxon>Sminthuridae</taxon>
        <taxon>Allacma</taxon>
    </lineage>
</organism>
<proteinExistence type="predicted"/>
<gene>
    <name evidence="2" type="ORF">AFUS01_LOCUS43752</name>
</gene>
<name>A0A8J2PRU1_9HEXA</name>
<accession>A0A8J2PRU1</accession>
<keyword evidence="1" id="KW-0732">Signal</keyword>
<protein>
    <submittedName>
        <fullName evidence="2">Uncharacterized protein</fullName>
    </submittedName>
</protein>
<sequence length="228" mass="26107">MWSQIFGFVLCLLVSIEARKGFEDGHVYEIKSHSDRRVLSVVSSPESGSRVFLETVDEEGNQKWLAVATDSDEDKFLLLPKRQTWDWDEFKKKKDTLKHRVDSLPDGALVLTEDKHEQTINVQKNRDKSSQKWKAVKIENKTSFLLKNVASERCLKNLNKKHGIFGKLKDTAKDLAHKGKHAKNSHPETVTCDKSDKDKSLASNVMDISGVDKLLYEFTRAQDSRNYV</sequence>
<comment type="caution">
    <text evidence="2">The sequence shown here is derived from an EMBL/GenBank/DDBJ whole genome shotgun (WGS) entry which is preliminary data.</text>
</comment>
<dbReference type="AlphaFoldDB" id="A0A8J2PRU1"/>
<reference evidence="2" key="1">
    <citation type="submission" date="2021-06" db="EMBL/GenBank/DDBJ databases">
        <authorList>
            <person name="Hodson N. C."/>
            <person name="Mongue J. A."/>
            <person name="Jaron S. K."/>
        </authorList>
    </citation>
    <scope>NUCLEOTIDE SEQUENCE</scope>
</reference>
<evidence type="ECO:0000313" key="2">
    <source>
        <dbReference type="EMBL" id="CAG7834225.1"/>
    </source>
</evidence>
<feature type="signal peptide" evidence="1">
    <location>
        <begin position="1"/>
        <end position="18"/>
    </location>
</feature>
<evidence type="ECO:0000313" key="3">
    <source>
        <dbReference type="Proteomes" id="UP000708208"/>
    </source>
</evidence>
<keyword evidence="3" id="KW-1185">Reference proteome</keyword>
<dbReference type="EMBL" id="CAJVCH010570160">
    <property type="protein sequence ID" value="CAG7834225.1"/>
    <property type="molecule type" value="Genomic_DNA"/>
</dbReference>
<feature type="chain" id="PRO_5035281044" evidence="1">
    <location>
        <begin position="19"/>
        <end position="228"/>
    </location>
</feature>
<dbReference type="Proteomes" id="UP000708208">
    <property type="component" value="Unassembled WGS sequence"/>
</dbReference>
<evidence type="ECO:0000256" key="1">
    <source>
        <dbReference type="SAM" id="SignalP"/>
    </source>
</evidence>